<accession>A0A518K6Y6</accession>
<keyword evidence="2" id="KW-1185">Reference proteome</keyword>
<dbReference type="AlphaFoldDB" id="A0A518K6Y6"/>
<dbReference type="EMBL" id="CP036349">
    <property type="protein sequence ID" value="QDV73540.1"/>
    <property type="molecule type" value="Genomic_DNA"/>
</dbReference>
<gene>
    <name evidence="1" type="ORF">Spa11_17380</name>
</gene>
<protein>
    <submittedName>
        <fullName evidence="1">Uncharacterized protein</fullName>
    </submittedName>
</protein>
<sequence length="44" mass="4962">MPMRHFVHSLPIKKIRFMKAAVKRHAVLVNNGNQTFVSQSTAAV</sequence>
<proteinExistence type="predicted"/>
<evidence type="ECO:0000313" key="1">
    <source>
        <dbReference type="EMBL" id="QDV73540.1"/>
    </source>
</evidence>
<reference evidence="1 2" key="1">
    <citation type="submission" date="2019-02" db="EMBL/GenBank/DDBJ databases">
        <title>Deep-cultivation of Planctomycetes and their phenomic and genomic characterization uncovers novel biology.</title>
        <authorList>
            <person name="Wiegand S."/>
            <person name="Jogler M."/>
            <person name="Boedeker C."/>
            <person name="Pinto D."/>
            <person name="Vollmers J."/>
            <person name="Rivas-Marin E."/>
            <person name="Kohn T."/>
            <person name="Peeters S.H."/>
            <person name="Heuer A."/>
            <person name="Rast P."/>
            <person name="Oberbeckmann S."/>
            <person name="Bunk B."/>
            <person name="Jeske O."/>
            <person name="Meyerdierks A."/>
            <person name="Storesund J.E."/>
            <person name="Kallscheuer N."/>
            <person name="Luecker S."/>
            <person name="Lage O.M."/>
            <person name="Pohl T."/>
            <person name="Merkel B.J."/>
            <person name="Hornburger P."/>
            <person name="Mueller R.-W."/>
            <person name="Bruemmer F."/>
            <person name="Labrenz M."/>
            <person name="Spormann A.M."/>
            <person name="Op den Camp H."/>
            <person name="Overmann J."/>
            <person name="Amann R."/>
            <person name="Jetten M.S.M."/>
            <person name="Mascher T."/>
            <person name="Medema M.H."/>
            <person name="Devos D.P."/>
            <person name="Kaster A.-K."/>
            <person name="Ovreas L."/>
            <person name="Rohde M."/>
            <person name="Galperin M.Y."/>
            <person name="Jogler C."/>
        </authorList>
    </citation>
    <scope>NUCLEOTIDE SEQUENCE [LARGE SCALE GENOMIC DNA]</scope>
    <source>
        <strain evidence="1 2">Spa11</strain>
    </source>
</reference>
<evidence type="ECO:0000313" key="2">
    <source>
        <dbReference type="Proteomes" id="UP000316426"/>
    </source>
</evidence>
<dbReference type="KEGG" id="bmei:Spa11_17380"/>
<name>A0A518K6Y6_9BACT</name>
<dbReference type="Proteomes" id="UP000316426">
    <property type="component" value="Chromosome"/>
</dbReference>
<organism evidence="1 2">
    <name type="scientific">Botrimarina mediterranea</name>
    <dbReference type="NCBI Taxonomy" id="2528022"/>
    <lineage>
        <taxon>Bacteria</taxon>
        <taxon>Pseudomonadati</taxon>
        <taxon>Planctomycetota</taxon>
        <taxon>Planctomycetia</taxon>
        <taxon>Pirellulales</taxon>
        <taxon>Lacipirellulaceae</taxon>
        <taxon>Botrimarina</taxon>
    </lineage>
</organism>